<sequence length="150" mass="18187">MFYLSSVSFHENDYKHVANISNYYIYVKDFHTSNSSKEASSFYDALQLCSNVIEEECWRSIVINRLQSIEFHFRSYENKKQIISIMVHLPTFEVDIYSYGWQTYRSRYLRHNDNYNIDDSVILELLQRIYIKHNDTITYLSHFRPRAKKE</sequence>
<protein>
    <submittedName>
        <fullName evidence="1">Uncharacterized protein</fullName>
    </submittedName>
</protein>
<reference evidence="1 2" key="1">
    <citation type="submission" date="2016-12" db="EMBL/GenBank/DDBJ databases">
        <title>The whole genome sequencing and assembly of Bacillus cohnii DSM 6307T strain.</title>
        <authorList>
            <person name="Lee Y.-J."/>
            <person name="Yi H."/>
            <person name="Bahn Y.-S."/>
            <person name="Kim J.F."/>
            <person name="Lee D.-W."/>
        </authorList>
    </citation>
    <scope>NUCLEOTIDE SEQUENCE [LARGE SCALE GENOMIC DNA]</scope>
    <source>
        <strain evidence="1 2">DSM 6307</strain>
    </source>
</reference>
<proteinExistence type="predicted"/>
<dbReference type="RefSeq" id="WP_066417515.1">
    <property type="nucleotide sequence ID" value="NZ_CP018866.1"/>
</dbReference>
<name>A0A223KV76_9BACI</name>
<dbReference type="KEGG" id="bcoh:BC6307_19910"/>
<evidence type="ECO:0000313" key="2">
    <source>
        <dbReference type="Proteomes" id="UP000215224"/>
    </source>
</evidence>
<dbReference type="Proteomes" id="UP000215224">
    <property type="component" value="Chromosome"/>
</dbReference>
<organism evidence="1 2">
    <name type="scientific">Sutcliffiella cohnii</name>
    <dbReference type="NCBI Taxonomy" id="33932"/>
    <lineage>
        <taxon>Bacteria</taxon>
        <taxon>Bacillati</taxon>
        <taxon>Bacillota</taxon>
        <taxon>Bacilli</taxon>
        <taxon>Bacillales</taxon>
        <taxon>Bacillaceae</taxon>
        <taxon>Sutcliffiella</taxon>
    </lineage>
</organism>
<evidence type="ECO:0000313" key="1">
    <source>
        <dbReference type="EMBL" id="AST93366.1"/>
    </source>
</evidence>
<keyword evidence="2" id="KW-1185">Reference proteome</keyword>
<gene>
    <name evidence="1" type="ORF">BC6307_19910</name>
</gene>
<dbReference type="AlphaFoldDB" id="A0A223KV76"/>
<accession>A0A223KV76</accession>
<dbReference type="EMBL" id="CP018866">
    <property type="protein sequence ID" value="AST93366.1"/>
    <property type="molecule type" value="Genomic_DNA"/>
</dbReference>